<dbReference type="GO" id="GO:0008276">
    <property type="term" value="F:protein methyltransferase activity"/>
    <property type="evidence" value="ECO:0007669"/>
    <property type="project" value="TreeGrafter"/>
</dbReference>
<evidence type="ECO:0000313" key="6">
    <source>
        <dbReference type="EMBL" id="SPN97036.1"/>
    </source>
</evidence>
<proteinExistence type="inferred from homology"/>
<dbReference type="GO" id="GO:0003676">
    <property type="term" value="F:nucleic acid binding"/>
    <property type="evidence" value="ECO:0007669"/>
    <property type="project" value="InterPro"/>
</dbReference>
<sequence>MLPTPDTSHIPTSLVYDPVEDSYLLLDTFSSPSETAFLKDHFPLTSPSAPQSPSPIPVVLELGSGSGVVSAFLASNARHIFGRPVLSACTDLNPHACRATAETIRKELSQRREDGAGDGAGVFLGVCNADLEGPWVSGAVDVLVFNPPYVPTPDLPVRPDTMRDSADGEEGDRREPTFEEEEYYLGLAYAGGYDGMEVTNRLIERLPDILSARGCAYIVLCAQNHPEEVKQRIRDMGAEWRAETAGTSGKKAGWEKLQIMRAWRVHQS</sequence>
<dbReference type="Gene3D" id="3.40.50.150">
    <property type="entry name" value="Vaccinia Virus protein VP39"/>
    <property type="match status" value="1"/>
</dbReference>
<evidence type="ECO:0000256" key="3">
    <source>
        <dbReference type="ARBA" id="ARBA00022679"/>
    </source>
</evidence>
<evidence type="ECO:0000256" key="2">
    <source>
        <dbReference type="ARBA" id="ARBA00022603"/>
    </source>
</evidence>
<reference evidence="6" key="1">
    <citation type="submission" date="2018-03" db="EMBL/GenBank/DDBJ databases">
        <authorList>
            <person name="Guldener U."/>
        </authorList>
    </citation>
    <scope>NUCLEOTIDE SEQUENCE</scope>
</reference>
<name>A0AAE8MPC3_9PEZI</name>
<protein>
    <submittedName>
        <fullName evidence="6">Related to methyltransferase S. pombe</fullName>
    </submittedName>
</protein>
<dbReference type="GO" id="GO:0032259">
    <property type="term" value="P:methylation"/>
    <property type="evidence" value="ECO:0007669"/>
    <property type="project" value="UniProtKB-KW"/>
</dbReference>
<feature type="compositionally biased region" description="Basic and acidic residues" evidence="5">
    <location>
        <begin position="160"/>
        <end position="176"/>
    </location>
</feature>
<comment type="caution">
    <text evidence="6">The sequence shown here is derived from an EMBL/GenBank/DDBJ whole genome shotgun (WGS) entry which is preliminary data.</text>
</comment>
<keyword evidence="4" id="KW-0949">S-adenosyl-L-methionine</keyword>
<dbReference type="AlphaFoldDB" id="A0AAE8MPC3"/>
<dbReference type="PROSITE" id="PS00092">
    <property type="entry name" value="N6_MTASE"/>
    <property type="match status" value="1"/>
</dbReference>
<evidence type="ECO:0000313" key="7">
    <source>
        <dbReference type="Proteomes" id="UP001187682"/>
    </source>
</evidence>
<dbReference type="PANTHER" id="PTHR45875:SF1">
    <property type="entry name" value="METHYLTRANSFERASE N6AMT1"/>
    <property type="match status" value="1"/>
</dbReference>
<organism evidence="6 7">
    <name type="scientific">Cephalotrichum gorgonifer</name>
    <dbReference type="NCBI Taxonomy" id="2041049"/>
    <lineage>
        <taxon>Eukaryota</taxon>
        <taxon>Fungi</taxon>
        <taxon>Dikarya</taxon>
        <taxon>Ascomycota</taxon>
        <taxon>Pezizomycotina</taxon>
        <taxon>Sordariomycetes</taxon>
        <taxon>Hypocreomycetidae</taxon>
        <taxon>Microascales</taxon>
        <taxon>Microascaceae</taxon>
        <taxon>Cephalotrichum</taxon>
    </lineage>
</organism>
<accession>A0AAE8MPC3</accession>
<dbReference type="InterPro" id="IPR002052">
    <property type="entry name" value="DNA_methylase_N6_adenine_CS"/>
</dbReference>
<dbReference type="PANTHER" id="PTHR45875">
    <property type="entry name" value="METHYLTRANSFERASE N6AMT1"/>
    <property type="match status" value="1"/>
</dbReference>
<keyword evidence="3" id="KW-0808">Transferase</keyword>
<dbReference type="Proteomes" id="UP001187682">
    <property type="component" value="Unassembled WGS sequence"/>
</dbReference>
<dbReference type="EMBL" id="ONZQ02000001">
    <property type="protein sequence ID" value="SPN97036.1"/>
    <property type="molecule type" value="Genomic_DNA"/>
</dbReference>
<keyword evidence="7" id="KW-1185">Reference proteome</keyword>
<dbReference type="GO" id="GO:0035657">
    <property type="term" value="C:eRF1 methyltransferase complex"/>
    <property type="evidence" value="ECO:0007669"/>
    <property type="project" value="TreeGrafter"/>
</dbReference>
<dbReference type="InterPro" id="IPR029063">
    <property type="entry name" value="SAM-dependent_MTases_sf"/>
</dbReference>
<dbReference type="SUPFAM" id="SSF53335">
    <property type="entry name" value="S-adenosyl-L-methionine-dependent methyltransferases"/>
    <property type="match status" value="1"/>
</dbReference>
<dbReference type="InterPro" id="IPR052190">
    <property type="entry name" value="Euk-Arch_PrmC-MTase"/>
</dbReference>
<comment type="similarity">
    <text evidence="1">Belongs to the eukaryotic/archaeal PrmC-related family.</text>
</comment>
<evidence type="ECO:0000256" key="4">
    <source>
        <dbReference type="ARBA" id="ARBA00022691"/>
    </source>
</evidence>
<feature type="region of interest" description="Disordered" evidence="5">
    <location>
        <begin position="155"/>
        <end position="176"/>
    </location>
</feature>
<evidence type="ECO:0000256" key="1">
    <source>
        <dbReference type="ARBA" id="ARBA00006149"/>
    </source>
</evidence>
<gene>
    <name evidence="6" type="ORF">DNG_00552</name>
</gene>
<dbReference type="CDD" id="cd02440">
    <property type="entry name" value="AdoMet_MTases"/>
    <property type="match status" value="1"/>
</dbReference>
<keyword evidence="2 6" id="KW-0489">Methyltransferase</keyword>
<dbReference type="GO" id="GO:0008757">
    <property type="term" value="F:S-adenosylmethionine-dependent methyltransferase activity"/>
    <property type="evidence" value="ECO:0007669"/>
    <property type="project" value="TreeGrafter"/>
</dbReference>
<evidence type="ECO:0000256" key="5">
    <source>
        <dbReference type="SAM" id="MobiDB-lite"/>
    </source>
</evidence>